<name>A0ABQ7VZH0_SOLTU</name>
<keyword evidence="7" id="KW-0961">Cell wall biogenesis/degradation</keyword>
<comment type="subcellular location">
    <subcellularLocation>
        <location evidence="1">Secreted</location>
        <location evidence="1">Cell wall</location>
    </subcellularLocation>
</comment>
<keyword evidence="3" id="KW-0134">Cell wall</keyword>
<evidence type="ECO:0000256" key="1">
    <source>
        <dbReference type="ARBA" id="ARBA00004191"/>
    </source>
</evidence>
<evidence type="ECO:0000256" key="8">
    <source>
        <dbReference type="RuleBase" id="RU361169"/>
    </source>
</evidence>
<evidence type="ECO:0000313" key="9">
    <source>
        <dbReference type="EMBL" id="KAH0773907.1"/>
    </source>
</evidence>
<proteinExistence type="inferred from homology"/>
<comment type="caution">
    <text evidence="9">The sequence shown here is derived from an EMBL/GenBank/DDBJ whole genome shotgun (WGS) entry which is preliminary data.</text>
</comment>
<comment type="similarity">
    <text evidence="2 8">Belongs to the glycosyl hydrolase 28 family.</text>
</comment>
<dbReference type="PANTHER" id="PTHR31375">
    <property type="match status" value="1"/>
</dbReference>
<dbReference type="EMBL" id="JAIVGD010000005">
    <property type="protein sequence ID" value="KAH0773907.1"/>
    <property type="molecule type" value="Genomic_DNA"/>
</dbReference>
<sequence>MQEVGVQNVTVKTSSFTGTENGVRVKTWTRPSNGFVRNVLFQHVVVNNIENPIIIDQNYGPGCGNCLEQGLDIKVSDITYEDVHGTSAIEVAVKFDCSKTNPSNGIKLFDVKLSYKDHLPKATCVNAGGMASGLQQPTSCLQV</sequence>
<keyword evidence="5 8" id="KW-0378">Hydrolase</keyword>
<dbReference type="Pfam" id="PF00295">
    <property type="entry name" value="Glyco_hydro_28"/>
    <property type="match status" value="1"/>
</dbReference>
<reference evidence="9 10" key="1">
    <citation type="journal article" date="2021" name="bioRxiv">
        <title>Chromosome-scale and haplotype-resolved genome assembly of a tetraploid potato cultivar.</title>
        <authorList>
            <person name="Sun H."/>
            <person name="Jiao W.-B."/>
            <person name="Krause K."/>
            <person name="Campoy J.A."/>
            <person name="Goel M."/>
            <person name="Folz-Donahue K."/>
            <person name="Kukat C."/>
            <person name="Huettel B."/>
            <person name="Schneeberger K."/>
        </authorList>
    </citation>
    <scope>NUCLEOTIDE SEQUENCE [LARGE SCALE GENOMIC DNA]</scope>
    <source>
        <strain evidence="9">SolTubOtavaFocal</strain>
        <tissue evidence="9">Leaves</tissue>
    </source>
</reference>
<keyword evidence="6 8" id="KW-0326">Glycosidase</keyword>
<protein>
    <recommendedName>
        <fullName evidence="11">Polygalacturonase</fullName>
    </recommendedName>
</protein>
<evidence type="ECO:0000313" key="10">
    <source>
        <dbReference type="Proteomes" id="UP000826656"/>
    </source>
</evidence>
<dbReference type="InterPro" id="IPR000743">
    <property type="entry name" value="Glyco_hydro_28"/>
</dbReference>
<gene>
    <name evidence="9" type="ORF">KY290_011044</name>
</gene>
<evidence type="ECO:0000256" key="2">
    <source>
        <dbReference type="ARBA" id="ARBA00008834"/>
    </source>
</evidence>
<dbReference type="SUPFAM" id="SSF51126">
    <property type="entry name" value="Pectin lyase-like"/>
    <property type="match status" value="1"/>
</dbReference>
<evidence type="ECO:0008006" key="11">
    <source>
        <dbReference type="Google" id="ProtNLM"/>
    </source>
</evidence>
<dbReference type="Gene3D" id="2.160.20.10">
    <property type="entry name" value="Single-stranded right-handed beta-helix, Pectin lyase-like"/>
    <property type="match status" value="1"/>
</dbReference>
<evidence type="ECO:0000256" key="3">
    <source>
        <dbReference type="ARBA" id="ARBA00022512"/>
    </source>
</evidence>
<evidence type="ECO:0000256" key="6">
    <source>
        <dbReference type="ARBA" id="ARBA00023295"/>
    </source>
</evidence>
<evidence type="ECO:0000256" key="7">
    <source>
        <dbReference type="ARBA" id="ARBA00023316"/>
    </source>
</evidence>
<evidence type="ECO:0000256" key="4">
    <source>
        <dbReference type="ARBA" id="ARBA00022525"/>
    </source>
</evidence>
<dbReference type="InterPro" id="IPR011050">
    <property type="entry name" value="Pectin_lyase_fold/virulence"/>
</dbReference>
<evidence type="ECO:0000256" key="5">
    <source>
        <dbReference type="ARBA" id="ARBA00022801"/>
    </source>
</evidence>
<dbReference type="InterPro" id="IPR012334">
    <property type="entry name" value="Pectin_lyas_fold"/>
</dbReference>
<organism evidence="9 10">
    <name type="scientific">Solanum tuberosum</name>
    <name type="common">Potato</name>
    <dbReference type="NCBI Taxonomy" id="4113"/>
    <lineage>
        <taxon>Eukaryota</taxon>
        <taxon>Viridiplantae</taxon>
        <taxon>Streptophyta</taxon>
        <taxon>Embryophyta</taxon>
        <taxon>Tracheophyta</taxon>
        <taxon>Spermatophyta</taxon>
        <taxon>Magnoliopsida</taxon>
        <taxon>eudicotyledons</taxon>
        <taxon>Gunneridae</taxon>
        <taxon>Pentapetalae</taxon>
        <taxon>asterids</taxon>
        <taxon>lamiids</taxon>
        <taxon>Solanales</taxon>
        <taxon>Solanaceae</taxon>
        <taxon>Solanoideae</taxon>
        <taxon>Solaneae</taxon>
        <taxon>Solanum</taxon>
    </lineage>
</organism>
<keyword evidence="10" id="KW-1185">Reference proteome</keyword>
<accession>A0ABQ7VZH0</accession>
<dbReference type="Proteomes" id="UP000826656">
    <property type="component" value="Unassembled WGS sequence"/>
</dbReference>
<keyword evidence="4" id="KW-0964">Secreted</keyword>